<dbReference type="InterPro" id="IPR011254">
    <property type="entry name" value="Prismane-like_sf"/>
</dbReference>
<keyword evidence="3" id="KW-0411">Iron-sulfur</keyword>
<protein>
    <submittedName>
        <fullName evidence="4">Uncharacterized protein</fullName>
    </submittedName>
</protein>
<dbReference type="SUPFAM" id="SSF56821">
    <property type="entry name" value="Prismane protein-like"/>
    <property type="match status" value="1"/>
</dbReference>
<sequence length="64" mass="7535">NLTRYLTDEIEKDVGGKWAFERDPIKAAGMMIEHIEKKRDALGINVEKERKLYDMEDRRALVVE</sequence>
<evidence type="ECO:0000256" key="1">
    <source>
        <dbReference type="ARBA" id="ARBA00022723"/>
    </source>
</evidence>
<proteinExistence type="predicted"/>
<dbReference type="AlphaFoldDB" id="X1II72"/>
<dbReference type="GO" id="GO:0016491">
    <property type="term" value="F:oxidoreductase activity"/>
    <property type="evidence" value="ECO:0007669"/>
    <property type="project" value="InterPro"/>
</dbReference>
<evidence type="ECO:0000256" key="2">
    <source>
        <dbReference type="ARBA" id="ARBA00023004"/>
    </source>
</evidence>
<evidence type="ECO:0000256" key="3">
    <source>
        <dbReference type="ARBA" id="ARBA00023014"/>
    </source>
</evidence>
<gene>
    <name evidence="4" type="ORF">S03H2_57543</name>
</gene>
<accession>X1II72</accession>
<name>X1II72_9ZZZZ</name>
<dbReference type="InterPro" id="IPR016099">
    <property type="entry name" value="Prismane-like_a/b-sand"/>
</dbReference>
<comment type="caution">
    <text evidence="4">The sequence shown here is derived from an EMBL/GenBank/DDBJ whole genome shotgun (WGS) entry which is preliminary data.</text>
</comment>
<keyword evidence="2" id="KW-0408">Iron</keyword>
<evidence type="ECO:0000313" key="4">
    <source>
        <dbReference type="EMBL" id="GAH82086.1"/>
    </source>
</evidence>
<dbReference type="GO" id="GO:0051536">
    <property type="term" value="F:iron-sulfur cluster binding"/>
    <property type="evidence" value="ECO:0007669"/>
    <property type="project" value="UniProtKB-KW"/>
</dbReference>
<keyword evidence="1" id="KW-0479">Metal-binding</keyword>
<organism evidence="4">
    <name type="scientific">marine sediment metagenome</name>
    <dbReference type="NCBI Taxonomy" id="412755"/>
    <lineage>
        <taxon>unclassified sequences</taxon>
        <taxon>metagenomes</taxon>
        <taxon>ecological metagenomes</taxon>
    </lineage>
</organism>
<reference evidence="4" key="1">
    <citation type="journal article" date="2014" name="Front. Microbiol.">
        <title>High frequency of phylogenetically diverse reductive dehalogenase-homologous genes in deep subseafloor sedimentary metagenomes.</title>
        <authorList>
            <person name="Kawai M."/>
            <person name="Futagami T."/>
            <person name="Toyoda A."/>
            <person name="Takaki Y."/>
            <person name="Nishi S."/>
            <person name="Hori S."/>
            <person name="Arai W."/>
            <person name="Tsubouchi T."/>
            <person name="Morono Y."/>
            <person name="Uchiyama I."/>
            <person name="Ito T."/>
            <person name="Fujiyama A."/>
            <person name="Inagaki F."/>
            <person name="Takami H."/>
        </authorList>
    </citation>
    <scope>NUCLEOTIDE SEQUENCE</scope>
    <source>
        <strain evidence="4">Expedition CK06-06</strain>
    </source>
</reference>
<dbReference type="Gene3D" id="3.40.50.2030">
    <property type="match status" value="1"/>
</dbReference>
<feature type="non-terminal residue" evidence="4">
    <location>
        <position position="1"/>
    </location>
</feature>
<dbReference type="EMBL" id="BARU01036888">
    <property type="protein sequence ID" value="GAH82086.1"/>
    <property type="molecule type" value="Genomic_DNA"/>
</dbReference>
<dbReference type="GO" id="GO:0046872">
    <property type="term" value="F:metal ion binding"/>
    <property type="evidence" value="ECO:0007669"/>
    <property type="project" value="UniProtKB-KW"/>
</dbReference>